<dbReference type="Proteomes" id="UP000467132">
    <property type="component" value="Unassembled WGS sequence"/>
</dbReference>
<dbReference type="Pfam" id="PF07905">
    <property type="entry name" value="PucR"/>
    <property type="match status" value="1"/>
</dbReference>
<accession>A0A845R2F0</accession>
<dbReference type="OrthoDB" id="143422at2"/>
<evidence type="ECO:0000259" key="2">
    <source>
        <dbReference type="Pfam" id="PF13556"/>
    </source>
</evidence>
<keyword evidence="4" id="KW-1185">Reference proteome</keyword>
<dbReference type="Pfam" id="PF13556">
    <property type="entry name" value="HTH_30"/>
    <property type="match status" value="1"/>
</dbReference>
<dbReference type="InterPro" id="IPR025736">
    <property type="entry name" value="PucR_C-HTH_dom"/>
</dbReference>
<evidence type="ECO:0000313" key="4">
    <source>
        <dbReference type="Proteomes" id="UP000467132"/>
    </source>
</evidence>
<sequence>MESTVANILKLKGFNGAKLIGGANGINNEVKNGFLMEVPDVFSYIEEKSLLVTTLYPIYKDEKAKDELIPKLASKNLSGICIKPQRYVPRIPEVMVEQANKLGFPLIKLPQGSNLSNLVNEILELSLNKHIGILKFRNFVNNKMMELFLKGEGLNTLIEEFSRIIDSPVILFDNDFNIKQTSENIKEKLVYLENKQLVNAENLQLVIDGTKIEQDNYIINRIKAGNNSFGYLMVVKCNREDESILVALNQASLLLASEFHKNRAILEKEKNYLNSFIREMLENNISSKTEAVNKAKSFGWELEFPQVIIDLKLLVQDEKIKRENYEKLIEEKTIENIISKEINIELRKIKLAHIDDSLVIFVNVGSFEYNKEILMNIAKIILNELKYMGKVGIGISKRIEKINELPLAYKEAKNGIEIGKTLNKDSFLIHYEDFRVINLIKEIKDIKLLKKYVNEKLGKLIEHDNTHDLSLMNTLKGVLDTNFNLQKTAKNMYIHYNTLRYRMEKLRELGINIDDGFEIGEIVLAYNIYIWFKSKGEM</sequence>
<reference evidence="3 4" key="1">
    <citation type="submission" date="2018-08" db="EMBL/GenBank/DDBJ databases">
        <title>Murine metabolic-syndrome-specific gut microbial biobank.</title>
        <authorList>
            <person name="Liu C."/>
        </authorList>
    </citation>
    <scope>NUCLEOTIDE SEQUENCE [LARGE SCALE GENOMIC DNA]</scope>
    <source>
        <strain evidence="3 4">583</strain>
    </source>
</reference>
<organism evidence="3 4">
    <name type="scientific">Senegalia massiliensis</name>
    <dbReference type="NCBI Taxonomy" id="1720316"/>
    <lineage>
        <taxon>Bacteria</taxon>
        <taxon>Bacillati</taxon>
        <taxon>Bacillota</taxon>
        <taxon>Clostridia</taxon>
        <taxon>Eubacteriales</taxon>
        <taxon>Clostridiaceae</taxon>
        <taxon>Senegalia</taxon>
    </lineage>
</organism>
<dbReference type="Gene3D" id="1.10.10.2840">
    <property type="entry name" value="PucR C-terminal helix-turn-helix domain"/>
    <property type="match status" value="1"/>
</dbReference>
<dbReference type="InterPro" id="IPR051448">
    <property type="entry name" value="CdaR-like_regulators"/>
</dbReference>
<dbReference type="InterPro" id="IPR042070">
    <property type="entry name" value="PucR_C-HTH_sf"/>
</dbReference>
<protein>
    <submittedName>
        <fullName evidence="3">PucR family transcriptional regulator</fullName>
    </submittedName>
</protein>
<dbReference type="AlphaFoldDB" id="A0A845R2F0"/>
<name>A0A845R2F0_9CLOT</name>
<evidence type="ECO:0000259" key="1">
    <source>
        <dbReference type="Pfam" id="PF07905"/>
    </source>
</evidence>
<feature type="domain" description="Purine catabolism PurC-like" evidence="1">
    <location>
        <begin position="8"/>
        <end position="124"/>
    </location>
</feature>
<dbReference type="PANTHER" id="PTHR33744">
    <property type="entry name" value="CARBOHYDRATE DIACID REGULATOR"/>
    <property type="match status" value="1"/>
</dbReference>
<proteinExistence type="predicted"/>
<dbReference type="EMBL" id="QXXA01000014">
    <property type="protein sequence ID" value="NBI07738.1"/>
    <property type="molecule type" value="Genomic_DNA"/>
</dbReference>
<feature type="domain" description="PucR C-terminal helix-turn-helix" evidence="2">
    <location>
        <begin position="471"/>
        <end position="526"/>
    </location>
</feature>
<dbReference type="InterPro" id="IPR012914">
    <property type="entry name" value="PucR_dom"/>
</dbReference>
<gene>
    <name evidence="3" type="ORF">D3Z33_12830</name>
</gene>
<comment type="caution">
    <text evidence="3">The sequence shown here is derived from an EMBL/GenBank/DDBJ whole genome shotgun (WGS) entry which is preliminary data.</text>
</comment>
<evidence type="ECO:0000313" key="3">
    <source>
        <dbReference type="EMBL" id="NBI07738.1"/>
    </source>
</evidence>
<dbReference type="PANTHER" id="PTHR33744:SF1">
    <property type="entry name" value="DNA-BINDING TRANSCRIPTIONAL ACTIVATOR ADER"/>
    <property type="match status" value="1"/>
</dbReference>
<dbReference type="RefSeq" id="WP_160198203.1">
    <property type="nucleotide sequence ID" value="NZ_QXXA01000014.1"/>
</dbReference>